<reference evidence="1 2" key="1">
    <citation type="journal article" date="2023" name="BMC Biol.">
        <title>The compact genome of the sponge Oopsacas minuta (Hexactinellida) is lacking key metazoan core genes.</title>
        <authorList>
            <person name="Santini S."/>
            <person name="Schenkelaars Q."/>
            <person name="Jourda C."/>
            <person name="Duchesne M."/>
            <person name="Belahbib H."/>
            <person name="Rocher C."/>
            <person name="Selva M."/>
            <person name="Riesgo A."/>
            <person name="Vervoort M."/>
            <person name="Leys S.P."/>
            <person name="Kodjabachian L."/>
            <person name="Le Bivic A."/>
            <person name="Borchiellini C."/>
            <person name="Claverie J.M."/>
            <person name="Renard E."/>
        </authorList>
    </citation>
    <scope>NUCLEOTIDE SEQUENCE [LARGE SCALE GENOMIC DNA]</scope>
    <source>
        <strain evidence="1">SPO-2</strain>
    </source>
</reference>
<keyword evidence="2" id="KW-1185">Reference proteome</keyword>
<dbReference type="PANTHER" id="PTHR45913:SF21">
    <property type="entry name" value="DUF4371 DOMAIN-CONTAINING PROTEIN"/>
    <property type="match status" value="1"/>
</dbReference>
<evidence type="ECO:0000313" key="1">
    <source>
        <dbReference type="EMBL" id="KAI6648979.1"/>
    </source>
</evidence>
<dbReference type="PANTHER" id="PTHR45913">
    <property type="entry name" value="EPM2A-INTERACTING PROTEIN 1"/>
    <property type="match status" value="1"/>
</dbReference>
<comment type="caution">
    <text evidence="1">The sequence shown here is derived from an EMBL/GenBank/DDBJ whole genome shotgun (WGS) entry which is preliminary data.</text>
</comment>
<organism evidence="1 2">
    <name type="scientific">Oopsacas minuta</name>
    <dbReference type="NCBI Taxonomy" id="111878"/>
    <lineage>
        <taxon>Eukaryota</taxon>
        <taxon>Metazoa</taxon>
        <taxon>Porifera</taxon>
        <taxon>Hexactinellida</taxon>
        <taxon>Hexasterophora</taxon>
        <taxon>Lyssacinosida</taxon>
        <taxon>Leucopsacidae</taxon>
        <taxon>Oopsacas</taxon>
    </lineage>
</organism>
<dbReference type="Proteomes" id="UP001165289">
    <property type="component" value="Unassembled WGS sequence"/>
</dbReference>
<evidence type="ECO:0000313" key="2">
    <source>
        <dbReference type="Proteomes" id="UP001165289"/>
    </source>
</evidence>
<proteinExistence type="predicted"/>
<accession>A0AAV7JKE7</accession>
<gene>
    <name evidence="1" type="ORF">LOD99_6862</name>
</gene>
<dbReference type="EMBL" id="JAKMXF010000323">
    <property type="protein sequence ID" value="KAI6648979.1"/>
    <property type="molecule type" value="Genomic_DNA"/>
</dbReference>
<dbReference type="AlphaFoldDB" id="A0AAV7JKE7"/>
<name>A0AAV7JKE7_9METZ</name>
<protein>
    <submittedName>
        <fullName evidence="1">General transcription factor II-I repeat domain-containing protein 2</fullName>
    </submittedName>
</protein>
<sequence length="165" mass="19158">MLRKRKIDNEKRGFDEDWTIKYFFEKGPKGLPICIICSYDCTVNKEYNLRRHYQTQHSKRYDELTGLFRDEAVKRLRTERISQKSLFVAQKQISEACVRASYRICEVIAKRTRPFTEGQMIKDCLAIAAAEVAPKQQNLFSTISPTPNTVASRISEMGIDLTNQL</sequence>